<keyword evidence="3" id="KW-1185">Reference proteome</keyword>
<accession>A0ABU6T7U0</accession>
<reference evidence="2 3" key="1">
    <citation type="journal article" date="2023" name="Plants (Basel)">
        <title>Bridging the Gap: Combining Genomics and Transcriptomics Approaches to Understand Stylosanthes scabra, an Orphan Legume from the Brazilian Caatinga.</title>
        <authorList>
            <person name="Ferreira-Neto J.R.C."/>
            <person name="da Silva M.D."/>
            <person name="Binneck E."/>
            <person name="de Melo N.F."/>
            <person name="da Silva R.H."/>
            <person name="de Melo A.L.T.M."/>
            <person name="Pandolfi V."/>
            <person name="Bustamante F.O."/>
            <person name="Brasileiro-Vidal A.C."/>
            <person name="Benko-Iseppon A.M."/>
        </authorList>
    </citation>
    <scope>NUCLEOTIDE SEQUENCE [LARGE SCALE GENOMIC DNA]</scope>
    <source>
        <tissue evidence="2">Leaves</tissue>
    </source>
</reference>
<protein>
    <submittedName>
        <fullName evidence="2">Uncharacterized protein</fullName>
    </submittedName>
</protein>
<evidence type="ECO:0000313" key="2">
    <source>
        <dbReference type="EMBL" id="MED6144595.1"/>
    </source>
</evidence>
<organism evidence="2 3">
    <name type="scientific">Stylosanthes scabra</name>
    <dbReference type="NCBI Taxonomy" id="79078"/>
    <lineage>
        <taxon>Eukaryota</taxon>
        <taxon>Viridiplantae</taxon>
        <taxon>Streptophyta</taxon>
        <taxon>Embryophyta</taxon>
        <taxon>Tracheophyta</taxon>
        <taxon>Spermatophyta</taxon>
        <taxon>Magnoliopsida</taxon>
        <taxon>eudicotyledons</taxon>
        <taxon>Gunneridae</taxon>
        <taxon>Pentapetalae</taxon>
        <taxon>rosids</taxon>
        <taxon>fabids</taxon>
        <taxon>Fabales</taxon>
        <taxon>Fabaceae</taxon>
        <taxon>Papilionoideae</taxon>
        <taxon>50 kb inversion clade</taxon>
        <taxon>dalbergioids sensu lato</taxon>
        <taxon>Dalbergieae</taxon>
        <taxon>Pterocarpus clade</taxon>
        <taxon>Stylosanthes</taxon>
    </lineage>
</organism>
<evidence type="ECO:0000256" key="1">
    <source>
        <dbReference type="SAM" id="MobiDB-lite"/>
    </source>
</evidence>
<gene>
    <name evidence="2" type="ORF">PIB30_017091</name>
</gene>
<evidence type="ECO:0000313" key="3">
    <source>
        <dbReference type="Proteomes" id="UP001341840"/>
    </source>
</evidence>
<sequence length="211" mass="22927">MTLFQQNRKHNSEGEKKGTSPSKGAVVVAVPNPRLPIRSLPRRSSSPGSSRRRLLTVLFALLFDAFSHTNDSLHSFVRETLLPSHTPSSLRRQPPTSVVAAPSVACSHKPFIVAPRQNLSPPLVLLCRCYFCHRWSLLLVALSVVAPPLDSVTLPSSLSSSCNPRCLSSLLLGVSLRPSELIALSLLQFPSSASFVSELSLIANPRGESWN</sequence>
<dbReference type="EMBL" id="JASCZI010090670">
    <property type="protein sequence ID" value="MED6144595.1"/>
    <property type="molecule type" value="Genomic_DNA"/>
</dbReference>
<proteinExistence type="predicted"/>
<feature type="region of interest" description="Disordered" evidence="1">
    <location>
        <begin position="1"/>
        <end position="28"/>
    </location>
</feature>
<name>A0ABU6T7U0_9FABA</name>
<comment type="caution">
    <text evidence="2">The sequence shown here is derived from an EMBL/GenBank/DDBJ whole genome shotgun (WGS) entry which is preliminary data.</text>
</comment>
<dbReference type="Proteomes" id="UP001341840">
    <property type="component" value="Unassembled WGS sequence"/>
</dbReference>